<sequence>EIERRLMGYDTEWGLGERVRGGVYIRVLHSLLLNRATIPACEIFLTKERVQRDLKWLLVPA</sequence>
<reference evidence="1" key="1">
    <citation type="journal article" date="2022" name="bioRxiv">
        <title>Sequencing and chromosome-scale assembly of the giantPleurodeles waltlgenome.</title>
        <authorList>
            <person name="Brown T."/>
            <person name="Elewa A."/>
            <person name="Iarovenko S."/>
            <person name="Subramanian E."/>
            <person name="Araus A.J."/>
            <person name="Petzold A."/>
            <person name="Susuki M."/>
            <person name="Suzuki K.-i.T."/>
            <person name="Hayashi T."/>
            <person name="Toyoda A."/>
            <person name="Oliveira C."/>
            <person name="Osipova E."/>
            <person name="Leigh N.D."/>
            <person name="Simon A."/>
            <person name="Yun M.H."/>
        </authorList>
    </citation>
    <scope>NUCLEOTIDE SEQUENCE</scope>
    <source>
        <strain evidence="1">20211129_DDA</strain>
        <tissue evidence="1">Liver</tissue>
    </source>
</reference>
<accession>A0AAV7M9U9</accession>
<comment type="caution">
    <text evidence="1">The sequence shown here is derived from an EMBL/GenBank/DDBJ whole genome shotgun (WGS) entry which is preliminary data.</text>
</comment>
<protein>
    <submittedName>
        <fullName evidence="1">Uncharacterized protein</fullName>
    </submittedName>
</protein>
<gene>
    <name evidence="1" type="ORF">NDU88_004360</name>
</gene>
<keyword evidence="2" id="KW-1185">Reference proteome</keyword>
<dbReference type="Proteomes" id="UP001066276">
    <property type="component" value="Chromosome 10"/>
</dbReference>
<proteinExistence type="predicted"/>
<name>A0AAV7M9U9_PLEWA</name>
<dbReference type="AlphaFoldDB" id="A0AAV7M9U9"/>
<evidence type="ECO:0000313" key="1">
    <source>
        <dbReference type="EMBL" id="KAJ1099257.1"/>
    </source>
</evidence>
<feature type="non-terminal residue" evidence="1">
    <location>
        <position position="1"/>
    </location>
</feature>
<organism evidence="1 2">
    <name type="scientific">Pleurodeles waltl</name>
    <name type="common">Iberian ribbed newt</name>
    <dbReference type="NCBI Taxonomy" id="8319"/>
    <lineage>
        <taxon>Eukaryota</taxon>
        <taxon>Metazoa</taxon>
        <taxon>Chordata</taxon>
        <taxon>Craniata</taxon>
        <taxon>Vertebrata</taxon>
        <taxon>Euteleostomi</taxon>
        <taxon>Amphibia</taxon>
        <taxon>Batrachia</taxon>
        <taxon>Caudata</taxon>
        <taxon>Salamandroidea</taxon>
        <taxon>Salamandridae</taxon>
        <taxon>Pleurodelinae</taxon>
        <taxon>Pleurodeles</taxon>
    </lineage>
</organism>
<dbReference type="EMBL" id="JANPWB010000014">
    <property type="protein sequence ID" value="KAJ1099257.1"/>
    <property type="molecule type" value="Genomic_DNA"/>
</dbReference>
<evidence type="ECO:0000313" key="2">
    <source>
        <dbReference type="Proteomes" id="UP001066276"/>
    </source>
</evidence>